<dbReference type="Proteomes" id="UP000195569">
    <property type="component" value="Unassembled WGS sequence"/>
</dbReference>
<reference evidence="2" key="1">
    <citation type="submission" date="2016-12" db="EMBL/GenBank/DDBJ databases">
        <authorList>
            <person name="Moulin L."/>
        </authorList>
    </citation>
    <scope>NUCLEOTIDE SEQUENCE [LARGE SCALE GENOMIC DNA]</scope>
    <source>
        <strain evidence="2">STM 7183</strain>
    </source>
</reference>
<keyword evidence="3" id="KW-1185">Reference proteome</keyword>
<name>A0A1N7SKG9_9BURK</name>
<dbReference type="EMBL" id="CYGY02000061">
    <property type="protein sequence ID" value="SIT47911.1"/>
    <property type="molecule type" value="Genomic_DNA"/>
</dbReference>
<dbReference type="AlphaFoldDB" id="A0A1N7SKG9"/>
<accession>A0A1N7SKG9</accession>
<evidence type="ECO:0000313" key="2">
    <source>
        <dbReference type="EMBL" id="SIT47911.1"/>
    </source>
</evidence>
<dbReference type="GO" id="GO:0004803">
    <property type="term" value="F:transposase activity"/>
    <property type="evidence" value="ECO:0007669"/>
    <property type="project" value="InterPro"/>
</dbReference>
<feature type="domain" description="Tn3 transposase DDE" evidence="1">
    <location>
        <begin position="1"/>
        <end position="55"/>
    </location>
</feature>
<dbReference type="Pfam" id="PF01526">
    <property type="entry name" value="DDE_Tnp_Tn3"/>
    <property type="match status" value="1"/>
</dbReference>
<dbReference type="GO" id="GO:0006313">
    <property type="term" value="P:DNA transposition"/>
    <property type="evidence" value="ECO:0007669"/>
    <property type="project" value="InterPro"/>
</dbReference>
<protein>
    <recommendedName>
        <fullName evidence="1">Tn3 transposase DDE domain-containing protein</fullName>
    </recommendedName>
</protein>
<dbReference type="InterPro" id="IPR002513">
    <property type="entry name" value="Tn3_Tnp_DDE_dom"/>
</dbReference>
<sequence>MPRMLNIKDLVIYKADRRRKYAHIDSLCRKTIDWELTERHYPDMMRVAVSIKAGRWYLRRSSTVARR</sequence>
<evidence type="ECO:0000313" key="3">
    <source>
        <dbReference type="Proteomes" id="UP000195569"/>
    </source>
</evidence>
<gene>
    <name evidence="2" type="ORF">BN2476_610021</name>
</gene>
<proteinExistence type="predicted"/>
<organism evidence="2 3">
    <name type="scientific">Paraburkholderia piptadeniae</name>
    <dbReference type="NCBI Taxonomy" id="1701573"/>
    <lineage>
        <taxon>Bacteria</taxon>
        <taxon>Pseudomonadati</taxon>
        <taxon>Pseudomonadota</taxon>
        <taxon>Betaproteobacteria</taxon>
        <taxon>Burkholderiales</taxon>
        <taxon>Burkholderiaceae</taxon>
        <taxon>Paraburkholderia</taxon>
    </lineage>
</organism>
<comment type="caution">
    <text evidence="2">The sequence shown here is derived from an EMBL/GenBank/DDBJ whole genome shotgun (WGS) entry which is preliminary data.</text>
</comment>
<evidence type="ECO:0000259" key="1">
    <source>
        <dbReference type="Pfam" id="PF01526"/>
    </source>
</evidence>